<proteinExistence type="predicted"/>
<dbReference type="EMBL" id="JAUOZU010000004">
    <property type="protein sequence ID" value="MDO6963224.1"/>
    <property type="molecule type" value="Genomic_DNA"/>
</dbReference>
<dbReference type="Pfam" id="PF05488">
    <property type="entry name" value="PAAR_motif"/>
    <property type="match status" value="1"/>
</dbReference>
<dbReference type="Proteomes" id="UP001174932">
    <property type="component" value="Unassembled WGS sequence"/>
</dbReference>
<reference evidence="2" key="1">
    <citation type="journal article" date="2015" name="Int. J. Syst. Evol. Microbiol.">
        <title>Rhizobium alvei sp. nov., isolated from a freshwater river.</title>
        <authorList>
            <person name="Sheu S.Y."/>
            <person name="Huang H.W."/>
            <person name="Young C.C."/>
            <person name="Chen W.M."/>
        </authorList>
    </citation>
    <scope>NUCLEOTIDE SEQUENCE</scope>
    <source>
        <strain evidence="2">TNR-22</strain>
    </source>
</reference>
<feature type="signal peptide" evidence="1">
    <location>
        <begin position="1"/>
        <end position="32"/>
    </location>
</feature>
<sequence>MPAHRTNPANGTKTFGPALCLLVALAPGVVLAEPVPDCALKGALSVMIGGRPALRLSDVARCPAALYEVIPSIQIEGQPMVHFKTGATEKANCTATGDATVSVEGKQATRLGDVNCQQN</sequence>
<protein>
    <submittedName>
        <fullName evidence="2">PAAR domain-containing protein</fullName>
    </submittedName>
</protein>
<feature type="chain" id="PRO_5045133978" evidence="1">
    <location>
        <begin position="33"/>
        <end position="119"/>
    </location>
</feature>
<dbReference type="InterPro" id="IPR008727">
    <property type="entry name" value="PAAR_motif"/>
</dbReference>
<evidence type="ECO:0000313" key="2">
    <source>
        <dbReference type="EMBL" id="MDO6963224.1"/>
    </source>
</evidence>
<comment type="caution">
    <text evidence="2">The sequence shown here is derived from an EMBL/GenBank/DDBJ whole genome shotgun (WGS) entry which is preliminary data.</text>
</comment>
<organism evidence="2 3">
    <name type="scientific">Rhizobium alvei</name>
    <dbReference type="NCBI Taxonomy" id="1132659"/>
    <lineage>
        <taxon>Bacteria</taxon>
        <taxon>Pseudomonadati</taxon>
        <taxon>Pseudomonadota</taxon>
        <taxon>Alphaproteobacteria</taxon>
        <taxon>Hyphomicrobiales</taxon>
        <taxon>Rhizobiaceae</taxon>
        <taxon>Rhizobium/Agrobacterium group</taxon>
        <taxon>Rhizobium</taxon>
    </lineage>
</organism>
<accession>A0ABT8YI07</accession>
<keyword evidence="3" id="KW-1185">Reference proteome</keyword>
<reference evidence="2" key="2">
    <citation type="submission" date="2023-07" db="EMBL/GenBank/DDBJ databases">
        <authorList>
            <person name="Shen H."/>
        </authorList>
    </citation>
    <scope>NUCLEOTIDE SEQUENCE</scope>
    <source>
        <strain evidence="2">TNR-22</strain>
    </source>
</reference>
<dbReference type="RefSeq" id="WP_304375129.1">
    <property type="nucleotide sequence ID" value="NZ_JAUOZU010000004.1"/>
</dbReference>
<evidence type="ECO:0000313" key="3">
    <source>
        <dbReference type="Proteomes" id="UP001174932"/>
    </source>
</evidence>
<gene>
    <name evidence="2" type="ORF">Q4481_04600</name>
</gene>
<keyword evidence="1" id="KW-0732">Signal</keyword>
<evidence type="ECO:0000256" key="1">
    <source>
        <dbReference type="SAM" id="SignalP"/>
    </source>
</evidence>
<name>A0ABT8YI07_9HYPH</name>